<feature type="transmembrane region" description="Helical" evidence="1">
    <location>
        <begin position="12"/>
        <end position="34"/>
    </location>
</feature>
<proteinExistence type="predicted"/>
<dbReference type="OrthoDB" id="238366at2"/>
<evidence type="ECO:0000313" key="3">
    <source>
        <dbReference type="EMBL" id="SEO20697.1"/>
    </source>
</evidence>
<dbReference type="PANTHER" id="PTHR42714">
    <property type="entry name" value="TRNA MODIFICATION GTPASE GTPBP3"/>
    <property type="match status" value="1"/>
</dbReference>
<reference evidence="4" key="1">
    <citation type="submission" date="2016-10" db="EMBL/GenBank/DDBJ databases">
        <authorList>
            <person name="Varghese N."/>
            <person name="Submissions S."/>
        </authorList>
    </citation>
    <scope>NUCLEOTIDE SEQUENCE [LARGE SCALE GENOMIC DNA]</scope>
    <source>
        <strain evidence="4">Nm76</strain>
    </source>
</reference>
<dbReference type="GO" id="GO:0002098">
    <property type="term" value="P:tRNA wobble uridine modification"/>
    <property type="evidence" value="ECO:0007669"/>
    <property type="project" value="TreeGrafter"/>
</dbReference>
<keyword evidence="4" id="KW-1185">Reference proteome</keyword>
<dbReference type="GO" id="GO:0030488">
    <property type="term" value="P:tRNA methylation"/>
    <property type="evidence" value="ECO:0007669"/>
    <property type="project" value="TreeGrafter"/>
</dbReference>
<dbReference type="Gene3D" id="3.40.50.300">
    <property type="entry name" value="P-loop containing nucleotide triphosphate hydrolases"/>
    <property type="match status" value="1"/>
</dbReference>
<dbReference type="EMBL" id="FODO01000006">
    <property type="protein sequence ID" value="SEO20697.1"/>
    <property type="molecule type" value="Genomic_DNA"/>
</dbReference>
<dbReference type="STRING" id="42354.SAMN05216333_10618"/>
<feature type="domain" description="G" evidence="2">
    <location>
        <begin position="280"/>
        <end position="377"/>
    </location>
</feature>
<dbReference type="GO" id="GO:0005525">
    <property type="term" value="F:GTP binding"/>
    <property type="evidence" value="ECO:0007669"/>
    <property type="project" value="InterPro"/>
</dbReference>
<dbReference type="PANTHER" id="PTHR42714:SF2">
    <property type="entry name" value="TRNA MODIFICATION GTPASE GTPBP3, MITOCHONDRIAL"/>
    <property type="match status" value="1"/>
</dbReference>
<evidence type="ECO:0000313" key="4">
    <source>
        <dbReference type="Proteomes" id="UP000198814"/>
    </source>
</evidence>
<dbReference type="GO" id="GO:0005829">
    <property type="term" value="C:cytosol"/>
    <property type="evidence" value="ECO:0007669"/>
    <property type="project" value="TreeGrafter"/>
</dbReference>
<gene>
    <name evidence="3" type="ORF">SAMN05216333_10618</name>
</gene>
<accession>A0A1H8MTM5</accession>
<evidence type="ECO:0000259" key="2">
    <source>
        <dbReference type="Pfam" id="PF01926"/>
    </source>
</evidence>
<dbReference type="Pfam" id="PF01926">
    <property type="entry name" value="MMR_HSR1"/>
    <property type="match status" value="1"/>
</dbReference>
<dbReference type="InterPro" id="IPR006073">
    <property type="entry name" value="GTP-bd"/>
</dbReference>
<sequence>MKAPLPSVNPLRLLVFILMLLPLLALLGLGFFWLWQSGNLQYWLIAMVVCGGLGYGLQQWLVRQERQLLMDSSTEPNPEWPPSADEVWQRVEALAETCNPQDWPIEEGAWVMELGQKTLETVAHCYYPDVEKPLLELTVPHTLLIIERASRDLRQDVAEKIPFSNRLTIGDLFRLQRWKAKAERLFTIYRAGSLLINPVNALLSEAWRHLRERSFDQARDELHRWFLRAYVCKVGYYAIDLYSGRLPLGDEEFVTAPTPESKADLGQVEETAKPAIEPLRILVLGRSNSGKSSLINALFGTLTTATDVLPDTTQTLKPFVLSREGLTQALIFDSPGCDSALFDRQQMLAAAGNADLILWVTPANRPDRQTERDCLDALRATQAARTDRRAPPMLVVASFADRLRPLNEWQPPYDLAHPASSKATNIAAAVRVIATDLVVAVEQVIPVCLLPGKVYNVDDTLWAAILNHQDKALRVRLMRCLDARKRAEDWVMLRRQLAGAGRFVRDLPEILGKRTGQ</sequence>
<dbReference type="AlphaFoldDB" id="A0A1H8MTM5"/>
<dbReference type="RefSeq" id="WP_090317211.1">
    <property type="nucleotide sequence ID" value="NZ_FNOE01000006.1"/>
</dbReference>
<feature type="transmembrane region" description="Helical" evidence="1">
    <location>
        <begin position="40"/>
        <end position="57"/>
    </location>
</feature>
<keyword evidence="1" id="KW-1133">Transmembrane helix</keyword>
<keyword evidence="1" id="KW-0472">Membrane</keyword>
<dbReference type="SUPFAM" id="SSF52540">
    <property type="entry name" value="P-loop containing nucleoside triphosphate hydrolases"/>
    <property type="match status" value="1"/>
</dbReference>
<protein>
    <recommendedName>
        <fullName evidence="2">G domain-containing protein</fullName>
    </recommendedName>
</protein>
<keyword evidence="1" id="KW-0812">Transmembrane</keyword>
<name>A0A1H8MTM5_9PROT</name>
<dbReference type="InterPro" id="IPR027417">
    <property type="entry name" value="P-loop_NTPase"/>
</dbReference>
<organism evidence="3 4">
    <name type="scientific">Nitrosomonas oligotropha</name>
    <dbReference type="NCBI Taxonomy" id="42354"/>
    <lineage>
        <taxon>Bacteria</taxon>
        <taxon>Pseudomonadati</taxon>
        <taxon>Pseudomonadota</taxon>
        <taxon>Betaproteobacteria</taxon>
        <taxon>Nitrosomonadales</taxon>
        <taxon>Nitrosomonadaceae</taxon>
        <taxon>Nitrosomonas</taxon>
    </lineage>
</organism>
<dbReference type="Proteomes" id="UP000198814">
    <property type="component" value="Unassembled WGS sequence"/>
</dbReference>
<evidence type="ECO:0000256" key="1">
    <source>
        <dbReference type="SAM" id="Phobius"/>
    </source>
</evidence>